<keyword evidence="1" id="KW-0732">Signal</keyword>
<keyword evidence="3" id="KW-1185">Reference proteome</keyword>
<dbReference type="AlphaFoldDB" id="A0A4U5PDX0"/>
<sequence>MKQHRSSLGMRLGLFFLSVLCLLPAAIATCDRDKTYDILESYIKGFRSSIDGIVAKSCDDTSKRWALKLLMSSMGFMVEKLKTPCGQTTDASQLDTDCAKVNLAYELLFAIPYQGTNFMIDYMCRQQCHYDFLPLRLIATEDLNYIYSQLQ</sequence>
<name>A0A4U5PDX0_STECR</name>
<comment type="caution">
    <text evidence="2">The sequence shown here is derived from an EMBL/GenBank/DDBJ whole genome shotgun (WGS) entry which is preliminary data.</text>
</comment>
<gene>
    <name evidence="2" type="ORF">L596_008913</name>
</gene>
<reference evidence="2 3" key="1">
    <citation type="journal article" date="2015" name="Genome Biol.">
        <title>Comparative genomics of Steinernema reveals deeply conserved gene regulatory networks.</title>
        <authorList>
            <person name="Dillman A.R."/>
            <person name="Macchietto M."/>
            <person name="Porter C.F."/>
            <person name="Rogers A."/>
            <person name="Williams B."/>
            <person name="Antoshechkin I."/>
            <person name="Lee M.M."/>
            <person name="Goodwin Z."/>
            <person name="Lu X."/>
            <person name="Lewis E.E."/>
            <person name="Goodrich-Blair H."/>
            <person name="Stock S.P."/>
            <person name="Adams B.J."/>
            <person name="Sternberg P.W."/>
            <person name="Mortazavi A."/>
        </authorList>
    </citation>
    <scope>NUCLEOTIDE SEQUENCE [LARGE SCALE GENOMIC DNA]</scope>
    <source>
        <strain evidence="2 3">ALL</strain>
    </source>
</reference>
<feature type="chain" id="PRO_5020480676" evidence="1">
    <location>
        <begin position="29"/>
        <end position="151"/>
    </location>
</feature>
<accession>A0A4U5PDX0</accession>
<evidence type="ECO:0000256" key="1">
    <source>
        <dbReference type="SAM" id="SignalP"/>
    </source>
</evidence>
<dbReference type="EMBL" id="AZBU02000002">
    <property type="protein sequence ID" value="TKR94652.1"/>
    <property type="molecule type" value="Genomic_DNA"/>
</dbReference>
<evidence type="ECO:0000313" key="2">
    <source>
        <dbReference type="EMBL" id="TKR94652.1"/>
    </source>
</evidence>
<feature type="signal peptide" evidence="1">
    <location>
        <begin position="1"/>
        <end position="28"/>
    </location>
</feature>
<protein>
    <submittedName>
        <fullName evidence="2">Uncharacterized protein</fullName>
    </submittedName>
</protein>
<proteinExistence type="predicted"/>
<evidence type="ECO:0000313" key="3">
    <source>
        <dbReference type="Proteomes" id="UP000298663"/>
    </source>
</evidence>
<reference evidence="2 3" key="2">
    <citation type="journal article" date="2019" name="G3 (Bethesda)">
        <title>Hybrid Assembly of the Genome of the Entomopathogenic Nematode Steinernema carpocapsae Identifies the X-Chromosome.</title>
        <authorList>
            <person name="Serra L."/>
            <person name="Macchietto M."/>
            <person name="Macias-Munoz A."/>
            <person name="McGill C.J."/>
            <person name="Rodriguez I.M."/>
            <person name="Rodriguez B."/>
            <person name="Murad R."/>
            <person name="Mortazavi A."/>
        </authorList>
    </citation>
    <scope>NUCLEOTIDE SEQUENCE [LARGE SCALE GENOMIC DNA]</scope>
    <source>
        <strain evidence="2 3">ALL</strain>
    </source>
</reference>
<organism evidence="2 3">
    <name type="scientific">Steinernema carpocapsae</name>
    <name type="common">Entomopathogenic nematode</name>
    <dbReference type="NCBI Taxonomy" id="34508"/>
    <lineage>
        <taxon>Eukaryota</taxon>
        <taxon>Metazoa</taxon>
        <taxon>Ecdysozoa</taxon>
        <taxon>Nematoda</taxon>
        <taxon>Chromadorea</taxon>
        <taxon>Rhabditida</taxon>
        <taxon>Tylenchina</taxon>
        <taxon>Panagrolaimomorpha</taxon>
        <taxon>Strongyloidoidea</taxon>
        <taxon>Steinernematidae</taxon>
        <taxon>Steinernema</taxon>
    </lineage>
</organism>
<dbReference type="Proteomes" id="UP000298663">
    <property type="component" value="Unassembled WGS sequence"/>
</dbReference>